<dbReference type="InterPro" id="IPR036259">
    <property type="entry name" value="MFS_trans_sf"/>
</dbReference>
<dbReference type="InterPro" id="IPR005828">
    <property type="entry name" value="MFS_sugar_transport-like"/>
</dbReference>
<dbReference type="GO" id="GO:0016020">
    <property type="term" value="C:membrane"/>
    <property type="evidence" value="ECO:0007669"/>
    <property type="project" value="UniProtKB-SubCell"/>
</dbReference>
<feature type="transmembrane region" description="Helical" evidence="8">
    <location>
        <begin position="188"/>
        <end position="209"/>
    </location>
</feature>
<feature type="transmembrane region" description="Helical" evidence="8">
    <location>
        <begin position="344"/>
        <end position="367"/>
    </location>
</feature>
<organism evidence="10 11">
    <name type="scientific">Fusarium oxysporum f. sp. narcissi</name>
    <dbReference type="NCBI Taxonomy" id="451672"/>
    <lineage>
        <taxon>Eukaryota</taxon>
        <taxon>Fungi</taxon>
        <taxon>Dikarya</taxon>
        <taxon>Ascomycota</taxon>
        <taxon>Pezizomycotina</taxon>
        <taxon>Sordariomycetes</taxon>
        <taxon>Hypocreomycetidae</taxon>
        <taxon>Hypocreales</taxon>
        <taxon>Nectriaceae</taxon>
        <taxon>Fusarium</taxon>
        <taxon>Fusarium oxysporum species complex</taxon>
    </lineage>
</organism>
<proteinExistence type="inferred from homology"/>
<keyword evidence="5 8" id="KW-1133">Transmembrane helix</keyword>
<evidence type="ECO:0000256" key="8">
    <source>
        <dbReference type="SAM" id="Phobius"/>
    </source>
</evidence>
<dbReference type="EMBL" id="MQTW01000233">
    <property type="protein sequence ID" value="RYC81628.1"/>
    <property type="molecule type" value="Genomic_DNA"/>
</dbReference>
<feature type="transmembrane region" description="Helical" evidence="8">
    <location>
        <begin position="373"/>
        <end position="394"/>
    </location>
</feature>
<evidence type="ECO:0000256" key="1">
    <source>
        <dbReference type="ARBA" id="ARBA00004141"/>
    </source>
</evidence>
<feature type="domain" description="Major facilitator superfamily (MFS) profile" evidence="9">
    <location>
        <begin position="26"/>
        <end position="467"/>
    </location>
</feature>
<protein>
    <recommendedName>
        <fullName evidence="9">Major facilitator superfamily (MFS) profile domain-containing protein</fullName>
    </recommendedName>
</protein>
<comment type="subcellular location">
    <subcellularLocation>
        <location evidence="1">Membrane</location>
        <topology evidence="1">Multi-pass membrane protein</topology>
    </subcellularLocation>
</comment>
<dbReference type="PROSITE" id="PS50850">
    <property type="entry name" value="MFS"/>
    <property type="match status" value="1"/>
</dbReference>
<dbReference type="NCBIfam" id="TIGR00879">
    <property type="entry name" value="SP"/>
    <property type="match status" value="1"/>
</dbReference>
<sequence length="513" mass="57140">MEDHPAHHENHVSWWRQPELRKLYLMMPFLFLGSTTLGYDGSLLNGLQTIPAWQEFFDHPTGSLLGLYSAMPNIGGIAVLIFAPYIADYFGRRNGTAFGNIFILLGAVLQALPSASNPKPMYLAGRFFIGFGSNISNATCPLLITEVAHPRHRGRITTVYNCLWYLGSIIAAWTTYGTLVHITGDLAWRLPTGLQCAMPGIQLLLLYVIPESPRYHIARGKEDEALRFLIKYHGNGSETPFVKWEFEEIRNTIQMEREVSAQFGWKELVRTPGNRKRCLLIIATAIFSQCSGNGLVSYYIAQILKSVGITKSSDQALINGGLTIWCFLVSLGFAFAVDKFGRRTLFMIAAIGMLITFSIWTACSAVYQQTANTAAGSAVIAMIFLFYGVAGFAWPGLTVSYTVEILPYTIRAKGLTLCFCFTQLAGIFNQYVNPIGLENLAWKFYFVYIVVLVIECLTIYLYYVETANYPLEEIARIFDGDNSAAAFVADSITDKMASAPVEVERSNEKKGED</sequence>
<dbReference type="PANTHER" id="PTHR48022:SF64">
    <property type="entry name" value="MAJOR FACILITATOR SUPERFAMILY (MFS) PROFILE DOMAIN-CONTAINING PROTEIN"/>
    <property type="match status" value="1"/>
</dbReference>
<evidence type="ECO:0000256" key="4">
    <source>
        <dbReference type="ARBA" id="ARBA00022692"/>
    </source>
</evidence>
<dbReference type="PRINTS" id="PR00171">
    <property type="entry name" value="SUGRTRNSPORT"/>
</dbReference>
<dbReference type="Pfam" id="PF00083">
    <property type="entry name" value="Sugar_tr"/>
    <property type="match status" value="1"/>
</dbReference>
<name>A0A4Q2V9Y0_FUSOX</name>
<feature type="transmembrane region" description="Helical" evidence="8">
    <location>
        <begin position="444"/>
        <end position="463"/>
    </location>
</feature>
<accession>A0A4Q2V9Y0</accession>
<feature type="transmembrane region" description="Helical" evidence="8">
    <location>
        <begin position="414"/>
        <end position="432"/>
    </location>
</feature>
<dbReference type="GO" id="GO:0005351">
    <property type="term" value="F:carbohydrate:proton symporter activity"/>
    <property type="evidence" value="ECO:0007669"/>
    <property type="project" value="TreeGrafter"/>
</dbReference>
<keyword evidence="3 7" id="KW-0813">Transport</keyword>
<evidence type="ECO:0000259" key="9">
    <source>
        <dbReference type="PROSITE" id="PS50850"/>
    </source>
</evidence>
<feature type="transmembrane region" description="Helical" evidence="8">
    <location>
        <begin position="156"/>
        <end position="176"/>
    </location>
</feature>
<evidence type="ECO:0000313" key="10">
    <source>
        <dbReference type="EMBL" id="RYC81628.1"/>
    </source>
</evidence>
<feature type="transmembrane region" description="Helical" evidence="8">
    <location>
        <begin position="64"/>
        <end position="85"/>
    </location>
</feature>
<evidence type="ECO:0000256" key="7">
    <source>
        <dbReference type="RuleBase" id="RU003346"/>
    </source>
</evidence>
<dbReference type="SUPFAM" id="SSF103473">
    <property type="entry name" value="MFS general substrate transporter"/>
    <property type="match status" value="1"/>
</dbReference>
<feature type="transmembrane region" description="Helical" evidence="8">
    <location>
        <begin position="316"/>
        <end position="337"/>
    </location>
</feature>
<evidence type="ECO:0000256" key="6">
    <source>
        <dbReference type="ARBA" id="ARBA00023136"/>
    </source>
</evidence>
<dbReference type="InterPro" id="IPR003663">
    <property type="entry name" value="Sugar/inositol_transpt"/>
</dbReference>
<comment type="caution">
    <text evidence="10">The sequence shown here is derived from an EMBL/GenBank/DDBJ whole genome shotgun (WGS) entry which is preliminary data.</text>
</comment>
<dbReference type="FunFam" id="1.20.1250.20:FF:000117">
    <property type="entry name" value="MFS hexose transporter"/>
    <property type="match status" value="1"/>
</dbReference>
<keyword evidence="4 8" id="KW-0812">Transmembrane</keyword>
<keyword evidence="6 8" id="KW-0472">Membrane</keyword>
<evidence type="ECO:0000313" key="11">
    <source>
        <dbReference type="Proteomes" id="UP000290540"/>
    </source>
</evidence>
<dbReference type="Proteomes" id="UP000290540">
    <property type="component" value="Unassembled WGS sequence"/>
</dbReference>
<dbReference type="InterPro" id="IPR050360">
    <property type="entry name" value="MFS_Sugar_Transporters"/>
</dbReference>
<evidence type="ECO:0000256" key="5">
    <source>
        <dbReference type="ARBA" id="ARBA00022989"/>
    </source>
</evidence>
<dbReference type="AlphaFoldDB" id="A0A4Q2V9Y0"/>
<dbReference type="PANTHER" id="PTHR48022">
    <property type="entry name" value="PLASTIDIC GLUCOSE TRANSPORTER 4"/>
    <property type="match status" value="1"/>
</dbReference>
<feature type="transmembrane region" description="Helical" evidence="8">
    <location>
        <begin position="97"/>
        <end position="115"/>
    </location>
</feature>
<feature type="transmembrane region" description="Helical" evidence="8">
    <location>
        <begin position="278"/>
        <end position="301"/>
    </location>
</feature>
<evidence type="ECO:0000256" key="3">
    <source>
        <dbReference type="ARBA" id="ARBA00022448"/>
    </source>
</evidence>
<dbReference type="InterPro" id="IPR020846">
    <property type="entry name" value="MFS_dom"/>
</dbReference>
<gene>
    <name evidence="10" type="ORF">BFJ63_vAg15488</name>
</gene>
<reference evidence="10 11" key="1">
    <citation type="submission" date="2016-12" db="EMBL/GenBank/DDBJ databases">
        <title>Draft genome sequence of Fusarium oxysporum causing rot on Narcissus.</title>
        <authorList>
            <person name="Armitage A.D."/>
            <person name="Taylor A."/>
            <person name="Clarkson J.P."/>
            <person name="Harrison R.J."/>
            <person name="Jackson A.C."/>
        </authorList>
    </citation>
    <scope>NUCLEOTIDE SEQUENCE [LARGE SCALE GENOMIC DNA]</scope>
    <source>
        <strain evidence="10 11">N139</strain>
    </source>
</reference>
<comment type="similarity">
    <text evidence="2 7">Belongs to the major facilitator superfamily. Sugar transporter (TC 2.A.1.1) family.</text>
</comment>
<evidence type="ECO:0000256" key="2">
    <source>
        <dbReference type="ARBA" id="ARBA00010992"/>
    </source>
</evidence>
<feature type="transmembrane region" description="Helical" evidence="8">
    <location>
        <begin position="23"/>
        <end position="44"/>
    </location>
</feature>
<feature type="transmembrane region" description="Helical" evidence="8">
    <location>
        <begin position="121"/>
        <end position="144"/>
    </location>
</feature>
<dbReference type="Gene3D" id="1.20.1250.20">
    <property type="entry name" value="MFS general substrate transporter like domains"/>
    <property type="match status" value="1"/>
</dbReference>